<reference evidence="5" key="1">
    <citation type="journal article" date="2017" name="MBio">
        <title>Type VI secretion-mediated competition in the bee gut microbiome.</title>
        <authorList>
            <person name="Steele M.I."/>
            <person name="Kwong W.K."/>
            <person name="Powell J.E."/>
            <person name="Whiteley M."/>
            <person name="Moran N.A."/>
        </authorList>
    </citation>
    <scope>NUCLEOTIDE SEQUENCE [LARGE SCALE GENOMIC DNA]</scope>
    <source>
        <strain evidence="5">WkB273</strain>
    </source>
</reference>
<evidence type="ECO:0000313" key="5">
    <source>
        <dbReference type="EMBL" id="PIT38247.1"/>
    </source>
</evidence>
<dbReference type="InterPro" id="IPR029024">
    <property type="entry name" value="TerB-like"/>
</dbReference>
<dbReference type="Pfam" id="PF05099">
    <property type="entry name" value="TerB"/>
    <property type="match status" value="1"/>
</dbReference>
<protein>
    <recommendedName>
        <fullName evidence="7">TerB N-terminal domain-containing protein</fullName>
    </recommendedName>
</protein>
<dbReference type="Gene3D" id="1.10.3680.10">
    <property type="entry name" value="TerB-like"/>
    <property type="match status" value="1"/>
</dbReference>
<dbReference type="SUPFAM" id="SSF158682">
    <property type="entry name" value="TerB-like"/>
    <property type="match status" value="1"/>
</dbReference>
<gene>
    <name evidence="5" type="ORF">BHC54_06750</name>
</gene>
<dbReference type="InterPro" id="IPR028932">
    <property type="entry name" value="TerB-C"/>
</dbReference>
<name>A0A2N9X4Z4_9NEIS</name>
<dbReference type="InterPro" id="IPR007791">
    <property type="entry name" value="DjlA_N"/>
</dbReference>
<comment type="caution">
    <text evidence="5">The sequence shown here is derived from an EMBL/GenBank/DDBJ whole genome shotgun (WGS) entry which is preliminary data.</text>
</comment>
<evidence type="ECO:0000256" key="1">
    <source>
        <dbReference type="SAM" id="MobiDB-lite"/>
    </source>
</evidence>
<dbReference type="InterPro" id="IPR025266">
    <property type="entry name" value="TerB_N"/>
</dbReference>
<feature type="domain" description="TerB N-terminal" evidence="3">
    <location>
        <begin position="123"/>
        <end position="331"/>
    </location>
</feature>
<evidence type="ECO:0000313" key="6">
    <source>
        <dbReference type="Proteomes" id="UP000230202"/>
    </source>
</evidence>
<accession>A0A2N9X4Z4</accession>
<feature type="compositionally biased region" description="Polar residues" evidence="1">
    <location>
        <begin position="54"/>
        <end position="68"/>
    </location>
</feature>
<dbReference type="Proteomes" id="UP000230202">
    <property type="component" value="Unassembled WGS sequence"/>
</dbReference>
<dbReference type="RefSeq" id="WP_100152254.1">
    <property type="nucleotide sequence ID" value="NZ_MEIL01000029.1"/>
</dbReference>
<feature type="domain" description="Co-chaperone DjlA N-terminal" evidence="2">
    <location>
        <begin position="540"/>
        <end position="647"/>
    </location>
</feature>
<evidence type="ECO:0000259" key="4">
    <source>
        <dbReference type="Pfam" id="PF15615"/>
    </source>
</evidence>
<dbReference type="Pfam" id="PF13208">
    <property type="entry name" value="TerB_N"/>
    <property type="match status" value="1"/>
</dbReference>
<evidence type="ECO:0000259" key="2">
    <source>
        <dbReference type="Pfam" id="PF05099"/>
    </source>
</evidence>
<evidence type="ECO:0000259" key="3">
    <source>
        <dbReference type="Pfam" id="PF13208"/>
    </source>
</evidence>
<keyword evidence="6" id="KW-1185">Reference proteome</keyword>
<dbReference type="CDD" id="cd07176">
    <property type="entry name" value="terB"/>
    <property type="match status" value="1"/>
</dbReference>
<feature type="domain" description="TerB-C" evidence="4">
    <location>
        <begin position="671"/>
        <end position="798"/>
    </location>
</feature>
<dbReference type="AlphaFoldDB" id="A0A2N9X4Z4"/>
<feature type="region of interest" description="Disordered" evidence="1">
    <location>
        <begin position="706"/>
        <end position="727"/>
    </location>
</feature>
<dbReference type="Pfam" id="PF15615">
    <property type="entry name" value="TerB_C"/>
    <property type="match status" value="1"/>
</dbReference>
<organism evidence="5 6">
    <name type="scientific">Snodgrassella alvi</name>
    <dbReference type="NCBI Taxonomy" id="1196083"/>
    <lineage>
        <taxon>Bacteria</taxon>
        <taxon>Pseudomonadati</taxon>
        <taxon>Pseudomonadota</taxon>
        <taxon>Betaproteobacteria</taxon>
        <taxon>Neisseriales</taxon>
        <taxon>Neisseriaceae</taxon>
        <taxon>Snodgrassella</taxon>
    </lineage>
</organism>
<dbReference type="EMBL" id="MEIL01000029">
    <property type="protein sequence ID" value="PIT38247.1"/>
    <property type="molecule type" value="Genomic_DNA"/>
</dbReference>
<evidence type="ECO:0008006" key="7">
    <source>
        <dbReference type="Google" id="ProtNLM"/>
    </source>
</evidence>
<sequence length="800" mass="90596">MAFLACIVVVISLIVLLSNINNSSPPVSRPRKPHSDKRSAARKSSAANKYAIQTEESNQPVQQSSQTDASAVIEELLTQIKGHKHTVTPDKDDELATFVISSGKDKPRTTTAGAKKGRWLGAAESVSIHNRKLSKGFIFYGQSLKGLDGYSSEDCLIDPNLPAFLPSNLDNCKEIYSDASLCYWPSYSGLSQQCRGVYLDWLASERTHPNMPIGYIFLYFFGLERRILACKNAIQSIDNQEYLDIFHEIVRLRQIYNGNHSFNNYSGNLLALMIYLRPAVTNHLKNELFQFSNELFFKLILAVTVKNEKPIKASLALDWVRYSDDYYFRTAARRCKEEFQQLFYAKFKENFADGMLVHPNKTSLKIEYRAANRSSGLHQWNNTNLPDPSILKKPLKDLIAIAEHCTELLGEFSRYLAKENSSRDDFAALMLLPDELLNASGFPVLNQFKQWVDTVLNKHNGVTSVQDFWKNIHIDLNKAINKKENELMQRVANRFKLMLVPDSRIQQIKIKPDGLIVLYRAHNGTCFQPSNEFRNTELLLRLGVLVANIDGVVHVKEKELLARFIDSNESLQDAEKQYLHAFLLWCLNNTFGMQGLKDKIKKLDSNQKKIISNLLISIAIADGVIENKEIRQLEKLYTALGLDKSTVASDIHKLSVSTAPPVATQATTISKQTKPAVESENTILDTAVLRLHESQTSDVQSLLGSIFSSDNEDDEPQPPPPMPQNQHMLDNAHQQLFDKLITQEHWSRNEYIGLCKELDLLPDGAIETINDWAYERVEAPLIGEDDDIYIDFEIVAELQG</sequence>
<feature type="region of interest" description="Disordered" evidence="1">
    <location>
        <begin position="22"/>
        <end position="68"/>
    </location>
</feature>
<proteinExistence type="predicted"/>